<reference evidence="1" key="1">
    <citation type="submission" date="2014-09" db="EMBL/GenBank/DDBJ databases">
        <authorList>
            <person name="Magalhaes I.L.F."/>
            <person name="Oliveira U."/>
            <person name="Santos F.R."/>
            <person name="Vidigal T.H.D.A."/>
            <person name="Brescovit A.D."/>
            <person name="Santos A.J."/>
        </authorList>
    </citation>
    <scope>NUCLEOTIDE SEQUENCE</scope>
    <source>
        <tissue evidence="1">Shoot tissue taken approximately 20 cm above the soil surface</tissue>
    </source>
</reference>
<reference evidence="1" key="2">
    <citation type="journal article" date="2015" name="Data Brief">
        <title>Shoot transcriptome of the giant reed, Arundo donax.</title>
        <authorList>
            <person name="Barrero R.A."/>
            <person name="Guerrero F.D."/>
            <person name="Moolhuijzen P."/>
            <person name="Goolsby J.A."/>
            <person name="Tidwell J."/>
            <person name="Bellgard S.E."/>
            <person name="Bellgard M.I."/>
        </authorList>
    </citation>
    <scope>NUCLEOTIDE SEQUENCE</scope>
    <source>
        <tissue evidence="1">Shoot tissue taken approximately 20 cm above the soil surface</tissue>
    </source>
</reference>
<protein>
    <submittedName>
        <fullName evidence="1">Uncharacterized protein</fullName>
    </submittedName>
</protein>
<sequence>MGSLDVCLQGGCRGLLVFLLNFLE</sequence>
<dbReference type="EMBL" id="GBRH01274387">
    <property type="protein sequence ID" value="JAD23508.1"/>
    <property type="molecule type" value="Transcribed_RNA"/>
</dbReference>
<accession>A0A0A8YD72</accession>
<proteinExistence type="predicted"/>
<dbReference type="AlphaFoldDB" id="A0A0A8YD72"/>
<organism evidence="1">
    <name type="scientific">Arundo donax</name>
    <name type="common">Giant reed</name>
    <name type="synonym">Donax arundinaceus</name>
    <dbReference type="NCBI Taxonomy" id="35708"/>
    <lineage>
        <taxon>Eukaryota</taxon>
        <taxon>Viridiplantae</taxon>
        <taxon>Streptophyta</taxon>
        <taxon>Embryophyta</taxon>
        <taxon>Tracheophyta</taxon>
        <taxon>Spermatophyta</taxon>
        <taxon>Magnoliopsida</taxon>
        <taxon>Liliopsida</taxon>
        <taxon>Poales</taxon>
        <taxon>Poaceae</taxon>
        <taxon>PACMAD clade</taxon>
        <taxon>Arundinoideae</taxon>
        <taxon>Arundineae</taxon>
        <taxon>Arundo</taxon>
    </lineage>
</organism>
<evidence type="ECO:0000313" key="1">
    <source>
        <dbReference type="EMBL" id="JAD23508.1"/>
    </source>
</evidence>
<name>A0A0A8YD72_ARUDO</name>